<accession>A0A3D9LHW0</accession>
<gene>
    <name evidence="2" type="ORF">C7460_101126</name>
</gene>
<comment type="caution">
    <text evidence="2">The sequence shown here is derived from an EMBL/GenBank/DDBJ whole genome shotgun (WGS) entry which is preliminary data.</text>
</comment>
<dbReference type="InterPro" id="IPR034660">
    <property type="entry name" value="DinB/YfiT-like"/>
</dbReference>
<keyword evidence="3" id="KW-1185">Reference proteome</keyword>
<evidence type="ECO:0000313" key="2">
    <source>
        <dbReference type="EMBL" id="REE05609.1"/>
    </source>
</evidence>
<dbReference type="EMBL" id="QREG01000001">
    <property type="protein sequence ID" value="REE05609.1"/>
    <property type="molecule type" value="Genomic_DNA"/>
</dbReference>
<dbReference type="SUPFAM" id="SSF109854">
    <property type="entry name" value="DinB/YfiT-like putative metalloenzymes"/>
    <property type="match status" value="1"/>
</dbReference>
<dbReference type="InterPro" id="IPR024775">
    <property type="entry name" value="DinB-like"/>
</dbReference>
<protein>
    <submittedName>
        <fullName evidence="2">DinB family protein</fullName>
    </submittedName>
</protein>
<reference evidence="2 3" key="1">
    <citation type="submission" date="2018-07" db="EMBL/GenBank/DDBJ databases">
        <title>Genomic Encyclopedia of Type Strains, Phase IV (KMG-IV): sequencing the most valuable type-strain genomes for metagenomic binning, comparative biology and taxonomic classification.</title>
        <authorList>
            <person name="Goeker M."/>
        </authorList>
    </citation>
    <scope>NUCLEOTIDE SEQUENCE [LARGE SCALE GENOMIC DNA]</scope>
    <source>
        <strain evidence="2 3">DSM 4134</strain>
    </source>
</reference>
<dbReference type="RefSeq" id="WP_170147836.1">
    <property type="nucleotide sequence ID" value="NZ_QREG01000001.1"/>
</dbReference>
<evidence type="ECO:0000313" key="3">
    <source>
        <dbReference type="Proteomes" id="UP000256779"/>
    </source>
</evidence>
<dbReference type="AlphaFoldDB" id="A0A3D9LHW0"/>
<dbReference type="Pfam" id="PF12867">
    <property type="entry name" value="DinB_2"/>
    <property type="match status" value="1"/>
</dbReference>
<evidence type="ECO:0000259" key="1">
    <source>
        <dbReference type="Pfam" id="PF12867"/>
    </source>
</evidence>
<proteinExistence type="predicted"/>
<name>A0A3D9LHW0_MARFU</name>
<feature type="domain" description="DinB-like" evidence="1">
    <location>
        <begin position="24"/>
        <end position="156"/>
    </location>
</feature>
<sequence length="167" mass="19454">MVKINQVEFLEKQTLDAYHWSKTLVSQIPEKYWEEEVPVIDSSISWQVGHLVTHTYLHAIITITGHQSHILEQVPIKTYDRLYKDNYSGTHPEKPENLSNHLDQIQLESLGILRQLTTQDLLKPLEPTRTPHPVAKTKFESLDWNIKHTMWHCGQIATMARVLKQAK</sequence>
<dbReference type="Proteomes" id="UP000256779">
    <property type="component" value="Unassembled WGS sequence"/>
</dbReference>
<dbReference type="Gene3D" id="1.20.120.450">
    <property type="entry name" value="dinb family like domain"/>
    <property type="match status" value="1"/>
</dbReference>
<organism evidence="2 3">
    <name type="scientific">Marinoscillum furvescens DSM 4134</name>
    <dbReference type="NCBI Taxonomy" id="1122208"/>
    <lineage>
        <taxon>Bacteria</taxon>
        <taxon>Pseudomonadati</taxon>
        <taxon>Bacteroidota</taxon>
        <taxon>Cytophagia</taxon>
        <taxon>Cytophagales</taxon>
        <taxon>Reichenbachiellaceae</taxon>
        <taxon>Marinoscillum</taxon>
    </lineage>
</organism>